<feature type="compositionally biased region" description="Basic and acidic residues" evidence="1">
    <location>
        <begin position="1"/>
        <end position="46"/>
    </location>
</feature>
<evidence type="ECO:0000256" key="2">
    <source>
        <dbReference type="SAM" id="Phobius"/>
    </source>
</evidence>
<protein>
    <submittedName>
        <fullName evidence="3">Uncharacterized protein</fullName>
    </submittedName>
</protein>
<dbReference type="EMBL" id="MSFL01000019">
    <property type="protein sequence ID" value="PWY77051.1"/>
    <property type="molecule type" value="Genomic_DNA"/>
</dbReference>
<dbReference type="Proteomes" id="UP000247233">
    <property type="component" value="Unassembled WGS sequence"/>
</dbReference>
<organism evidence="3 4">
    <name type="scientific">Aspergillus heteromorphus CBS 117.55</name>
    <dbReference type="NCBI Taxonomy" id="1448321"/>
    <lineage>
        <taxon>Eukaryota</taxon>
        <taxon>Fungi</taxon>
        <taxon>Dikarya</taxon>
        <taxon>Ascomycota</taxon>
        <taxon>Pezizomycotina</taxon>
        <taxon>Eurotiomycetes</taxon>
        <taxon>Eurotiomycetidae</taxon>
        <taxon>Eurotiales</taxon>
        <taxon>Aspergillaceae</taxon>
        <taxon>Aspergillus</taxon>
        <taxon>Aspergillus subgen. Circumdati</taxon>
    </lineage>
</organism>
<keyword evidence="2" id="KW-1133">Transmembrane helix</keyword>
<feature type="region of interest" description="Disordered" evidence="1">
    <location>
        <begin position="1"/>
        <end position="48"/>
    </location>
</feature>
<keyword evidence="4" id="KW-1185">Reference proteome</keyword>
<comment type="caution">
    <text evidence="3">The sequence shown here is derived from an EMBL/GenBank/DDBJ whole genome shotgun (WGS) entry which is preliminary data.</text>
</comment>
<evidence type="ECO:0000313" key="3">
    <source>
        <dbReference type="EMBL" id="PWY77051.1"/>
    </source>
</evidence>
<dbReference type="AlphaFoldDB" id="A0A317VUN7"/>
<proteinExistence type="predicted"/>
<name>A0A317VUN7_9EURO</name>
<keyword evidence="2" id="KW-0812">Transmembrane</keyword>
<keyword evidence="2" id="KW-0472">Membrane</keyword>
<accession>A0A317VUN7</accession>
<evidence type="ECO:0000313" key="4">
    <source>
        <dbReference type="Proteomes" id="UP000247233"/>
    </source>
</evidence>
<dbReference type="RefSeq" id="XP_025397812.1">
    <property type="nucleotide sequence ID" value="XM_025548672.1"/>
</dbReference>
<evidence type="ECO:0000256" key="1">
    <source>
        <dbReference type="SAM" id="MobiDB-lite"/>
    </source>
</evidence>
<dbReference type="VEuPathDB" id="FungiDB:BO70DRAFT_71451"/>
<dbReference type="GeneID" id="37070909"/>
<gene>
    <name evidence="3" type="ORF">BO70DRAFT_71451</name>
</gene>
<sequence>MKDWLGRARAAESRDDQRKTEAEQEEQQLRPERRVRNDWEGKEGSGRRGMRNWSCFLFWCLVQTVNQGETIVFLNIISLLVGGV</sequence>
<feature type="transmembrane region" description="Helical" evidence="2">
    <location>
        <begin position="56"/>
        <end position="81"/>
    </location>
</feature>
<reference evidence="3 4" key="1">
    <citation type="submission" date="2016-12" db="EMBL/GenBank/DDBJ databases">
        <title>The genomes of Aspergillus section Nigri reveals drivers in fungal speciation.</title>
        <authorList>
            <consortium name="DOE Joint Genome Institute"/>
            <person name="Vesth T.C."/>
            <person name="Nybo J."/>
            <person name="Theobald S."/>
            <person name="Brandl J."/>
            <person name="Frisvad J.C."/>
            <person name="Nielsen K.F."/>
            <person name="Lyhne E.K."/>
            <person name="Kogle M.E."/>
            <person name="Kuo A."/>
            <person name="Riley R."/>
            <person name="Clum A."/>
            <person name="Nolan M."/>
            <person name="Lipzen A."/>
            <person name="Salamov A."/>
            <person name="Henrissat B."/>
            <person name="Wiebenga A."/>
            <person name="De Vries R.P."/>
            <person name="Grigoriev I.V."/>
            <person name="Mortensen U.H."/>
            <person name="Andersen M.R."/>
            <person name="Baker S.E."/>
        </authorList>
    </citation>
    <scope>NUCLEOTIDE SEQUENCE [LARGE SCALE GENOMIC DNA]</scope>
    <source>
        <strain evidence="3 4">CBS 117.55</strain>
    </source>
</reference>